<evidence type="ECO:0000256" key="10">
    <source>
        <dbReference type="RuleBase" id="RU000461"/>
    </source>
</evidence>
<dbReference type="InParanoid" id="A0A286UPP4"/>
<comment type="pathway">
    <text evidence="2">Secondary metabolite biosynthesis.</text>
</comment>
<dbReference type="SUPFAM" id="SSF48264">
    <property type="entry name" value="Cytochrome P450"/>
    <property type="match status" value="1"/>
</dbReference>
<keyword evidence="11" id="KW-1133">Transmembrane helix</keyword>
<evidence type="ECO:0000256" key="9">
    <source>
        <dbReference type="PIRSR" id="PIRSR602401-1"/>
    </source>
</evidence>
<dbReference type="InterPro" id="IPR050364">
    <property type="entry name" value="Cytochrome_P450_fung"/>
</dbReference>
<dbReference type="InterPro" id="IPR017972">
    <property type="entry name" value="Cyt_P450_CS"/>
</dbReference>
<organism evidence="12 13">
    <name type="scientific">Pyrrhoderma noxium</name>
    <dbReference type="NCBI Taxonomy" id="2282107"/>
    <lineage>
        <taxon>Eukaryota</taxon>
        <taxon>Fungi</taxon>
        <taxon>Dikarya</taxon>
        <taxon>Basidiomycota</taxon>
        <taxon>Agaricomycotina</taxon>
        <taxon>Agaricomycetes</taxon>
        <taxon>Hymenochaetales</taxon>
        <taxon>Hymenochaetaceae</taxon>
        <taxon>Pyrrhoderma</taxon>
    </lineage>
</organism>
<evidence type="ECO:0000256" key="3">
    <source>
        <dbReference type="ARBA" id="ARBA00010617"/>
    </source>
</evidence>
<evidence type="ECO:0000256" key="2">
    <source>
        <dbReference type="ARBA" id="ARBA00005179"/>
    </source>
</evidence>
<dbReference type="EMBL" id="NBII01000002">
    <property type="protein sequence ID" value="PAV21566.1"/>
    <property type="molecule type" value="Genomic_DNA"/>
</dbReference>
<dbReference type="PANTHER" id="PTHR46300">
    <property type="entry name" value="P450, PUTATIVE (EUROFUNG)-RELATED-RELATED"/>
    <property type="match status" value="1"/>
</dbReference>
<evidence type="ECO:0000256" key="7">
    <source>
        <dbReference type="ARBA" id="ARBA00023004"/>
    </source>
</evidence>
<evidence type="ECO:0000313" key="13">
    <source>
        <dbReference type="Proteomes" id="UP000217199"/>
    </source>
</evidence>
<keyword evidence="5 9" id="KW-0479">Metal-binding</keyword>
<comment type="caution">
    <text evidence="12">The sequence shown here is derived from an EMBL/GenBank/DDBJ whole genome shotgun (WGS) entry which is preliminary data.</text>
</comment>
<keyword evidence="6 10" id="KW-0560">Oxidoreductase</keyword>
<evidence type="ECO:0000313" key="12">
    <source>
        <dbReference type="EMBL" id="PAV21566.1"/>
    </source>
</evidence>
<dbReference type="Proteomes" id="UP000217199">
    <property type="component" value="Unassembled WGS sequence"/>
</dbReference>
<dbReference type="AlphaFoldDB" id="A0A286UPP4"/>
<name>A0A286UPP4_9AGAM</name>
<comment type="similarity">
    <text evidence="3 10">Belongs to the cytochrome P450 family.</text>
</comment>
<evidence type="ECO:0000256" key="4">
    <source>
        <dbReference type="ARBA" id="ARBA00022617"/>
    </source>
</evidence>
<dbReference type="PRINTS" id="PR00463">
    <property type="entry name" value="EP450I"/>
</dbReference>
<dbReference type="GO" id="GO:0004497">
    <property type="term" value="F:monooxygenase activity"/>
    <property type="evidence" value="ECO:0007669"/>
    <property type="project" value="UniProtKB-KW"/>
</dbReference>
<evidence type="ECO:0000256" key="6">
    <source>
        <dbReference type="ARBA" id="ARBA00023002"/>
    </source>
</evidence>
<evidence type="ECO:0000256" key="1">
    <source>
        <dbReference type="ARBA" id="ARBA00001971"/>
    </source>
</evidence>
<keyword evidence="7 9" id="KW-0408">Iron</keyword>
<keyword evidence="4 9" id="KW-0349">Heme</keyword>
<reference evidence="12 13" key="1">
    <citation type="journal article" date="2017" name="Mol. Ecol.">
        <title>Comparative and population genomic landscape of Phellinus noxius: A hypervariable fungus causing root rot in trees.</title>
        <authorList>
            <person name="Chung C.L."/>
            <person name="Lee T.J."/>
            <person name="Akiba M."/>
            <person name="Lee H.H."/>
            <person name="Kuo T.H."/>
            <person name="Liu D."/>
            <person name="Ke H.M."/>
            <person name="Yokoi T."/>
            <person name="Roa M.B."/>
            <person name="Lu M.J."/>
            <person name="Chang Y.Y."/>
            <person name="Ann P.J."/>
            <person name="Tsai J.N."/>
            <person name="Chen C.Y."/>
            <person name="Tzean S.S."/>
            <person name="Ota Y."/>
            <person name="Hattori T."/>
            <person name="Sahashi N."/>
            <person name="Liou R.F."/>
            <person name="Kikuchi T."/>
            <person name="Tsai I.J."/>
        </authorList>
    </citation>
    <scope>NUCLEOTIDE SEQUENCE [LARGE SCALE GENOMIC DNA]</scope>
    <source>
        <strain evidence="12 13">FFPRI411160</strain>
    </source>
</reference>
<protein>
    <submittedName>
        <fullName evidence="12">Cytochrome P450</fullName>
    </submittedName>
</protein>
<proteinExistence type="inferred from homology"/>
<keyword evidence="11" id="KW-0472">Membrane</keyword>
<dbReference type="GO" id="GO:0020037">
    <property type="term" value="F:heme binding"/>
    <property type="evidence" value="ECO:0007669"/>
    <property type="project" value="InterPro"/>
</dbReference>
<feature type="binding site" description="axial binding residue" evidence="9">
    <location>
        <position position="438"/>
    </location>
    <ligand>
        <name>heme</name>
        <dbReference type="ChEBI" id="CHEBI:30413"/>
    </ligand>
    <ligandPart>
        <name>Fe</name>
        <dbReference type="ChEBI" id="CHEBI:18248"/>
    </ligandPart>
</feature>
<dbReference type="Pfam" id="PF00067">
    <property type="entry name" value="p450"/>
    <property type="match status" value="1"/>
</dbReference>
<gene>
    <name evidence="12" type="ORF">PNOK_0152300</name>
</gene>
<dbReference type="PANTHER" id="PTHR46300:SF7">
    <property type="entry name" value="P450, PUTATIVE (EUROFUNG)-RELATED"/>
    <property type="match status" value="1"/>
</dbReference>
<comment type="cofactor">
    <cofactor evidence="1 9">
        <name>heme</name>
        <dbReference type="ChEBI" id="CHEBI:30413"/>
    </cofactor>
</comment>
<dbReference type="InterPro" id="IPR002401">
    <property type="entry name" value="Cyt_P450_E_grp-I"/>
</dbReference>
<dbReference type="OrthoDB" id="2789670at2759"/>
<dbReference type="GO" id="GO:0005506">
    <property type="term" value="F:iron ion binding"/>
    <property type="evidence" value="ECO:0007669"/>
    <property type="project" value="InterPro"/>
</dbReference>
<keyword evidence="11" id="KW-0812">Transmembrane</keyword>
<keyword evidence="13" id="KW-1185">Reference proteome</keyword>
<dbReference type="CDD" id="cd11065">
    <property type="entry name" value="CYP64-like"/>
    <property type="match status" value="1"/>
</dbReference>
<dbReference type="PRINTS" id="PR00385">
    <property type="entry name" value="P450"/>
</dbReference>
<sequence length="512" mass="58432">MLNWSSFGLLSFVTILVITFVFLSSKKQHPPGPSGLPFLGVALVHPKTEYWKTYAEWSKKYSKKGLISFHVLGRRFIVLNKGDIATEMLDRSSNIYSDRPFPVMAGLLLRREKSIFFMNYGDRFRTYRRLMHQDFNSTSSQKYWSIQEAEARLLVHNLMSEVDMMQLEKHLRKNAAAVIMHIAYGYTVKDFDDYFVTLAEECMRIASLAMKPGAWLVDSFPILRFLPLWFPGAKFRRLADEWSKQLYTKSLQPHEFVKQQLAKGTAKPSFTSMHLQPPFTKEHEDMVFWTASALYAGAADSTVAVIKVFFYLMCLYPDIQQRAQEELDRVIGSDRLPNISDKPQLQFTNNVISEVLRWAPPGPLAPHSSSKDNTFEGYYIPKDSTVFANIWAILHDEEVYPEPHNFNPDRYTKCPEDTTLKVQPDPRQWVFGFGRRVCPGVNIAESSIFIQIVTVLATLNIRCAVDAKGAEIKPKQVFSTGIASFIKSFPFRLSPRSSAAVILTDAAVTALD</sequence>
<evidence type="ECO:0000256" key="5">
    <source>
        <dbReference type="ARBA" id="ARBA00022723"/>
    </source>
</evidence>
<evidence type="ECO:0000256" key="11">
    <source>
        <dbReference type="SAM" id="Phobius"/>
    </source>
</evidence>
<keyword evidence="8 10" id="KW-0503">Monooxygenase</keyword>
<accession>A0A286UPP4</accession>
<dbReference type="PROSITE" id="PS00086">
    <property type="entry name" value="CYTOCHROME_P450"/>
    <property type="match status" value="1"/>
</dbReference>
<dbReference type="InterPro" id="IPR001128">
    <property type="entry name" value="Cyt_P450"/>
</dbReference>
<dbReference type="GO" id="GO:0016705">
    <property type="term" value="F:oxidoreductase activity, acting on paired donors, with incorporation or reduction of molecular oxygen"/>
    <property type="evidence" value="ECO:0007669"/>
    <property type="project" value="InterPro"/>
</dbReference>
<dbReference type="Gene3D" id="1.10.630.10">
    <property type="entry name" value="Cytochrome P450"/>
    <property type="match status" value="1"/>
</dbReference>
<dbReference type="STRING" id="2282107.A0A286UPP4"/>
<feature type="transmembrane region" description="Helical" evidence="11">
    <location>
        <begin position="6"/>
        <end position="23"/>
    </location>
</feature>
<evidence type="ECO:0000256" key="8">
    <source>
        <dbReference type="ARBA" id="ARBA00023033"/>
    </source>
</evidence>
<dbReference type="InterPro" id="IPR036396">
    <property type="entry name" value="Cyt_P450_sf"/>
</dbReference>